<dbReference type="Gene3D" id="3.40.50.300">
    <property type="entry name" value="P-loop containing nucleotide triphosphate hydrolases"/>
    <property type="match status" value="1"/>
</dbReference>
<dbReference type="Proteomes" id="UP000307440">
    <property type="component" value="Unassembled WGS sequence"/>
</dbReference>
<accession>A0A5C3KIN4</accession>
<name>A0A5C3KIN4_COPMA</name>
<dbReference type="AlphaFoldDB" id="A0A5C3KIN4"/>
<dbReference type="Gene3D" id="3.40.50.1820">
    <property type="entry name" value="alpha/beta hydrolase"/>
    <property type="match status" value="1"/>
</dbReference>
<protein>
    <submittedName>
        <fullName evidence="2">Alpha/beta-hydrolase</fullName>
    </submittedName>
</protein>
<dbReference type="SUPFAM" id="SSF53474">
    <property type="entry name" value="alpha/beta-Hydrolases"/>
    <property type="match status" value="1"/>
</dbReference>
<dbReference type="STRING" id="230819.A0A5C3KIN4"/>
<feature type="non-terminal residue" evidence="2">
    <location>
        <position position="1"/>
    </location>
</feature>
<reference evidence="2 3" key="1">
    <citation type="journal article" date="2019" name="Nat. Ecol. Evol.">
        <title>Megaphylogeny resolves global patterns of mushroom evolution.</title>
        <authorList>
            <person name="Varga T."/>
            <person name="Krizsan K."/>
            <person name="Foldi C."/>
            <person name="Dima B."/>
            <person name="Sanchez-Garcia M."/>
            <person name="Sanchez-Ramirez S."/>
            <person name="Szollosi G.J."/>
            <person name="Szarkandi J.G."/>
            <person name="Papp V."/>
            <person name="Albert L."/>
            <person name="Andreopoulos W."/>
            <person name="Angelini C."/>
            <person name="Antonin V."/>
            <person name="Barry K.W."/>
            <person name="Bougher N.L."/>
            <person name="Buchanan P."/>
            <person name="Buyck B."/>
            <person name="Bense V."/>
            <person name="Catcheside P."/>
            <person name="Chovatia M."/>
            <person name="Cooper J."/>
            <person name="Damon W."/>
            <person name="Desjardin D."/>
            <person name="Finy P."/>
            <person name="Geml J."/>
            <person name="Haridas S."/>
            <person name="Hughes K."/>
            <person name="Justo A."/>
            <person name="Karasinski D."/>
            <person name="Kautmanova I."/>
            <person name="Kiss B."/>
            <person name="Kocsube S."/>
            <person name="Kotiranta H."/>
            <person name="LaButti K.M."/>
            <person name="Lechner B.E."/>
            <person name="Liimatainen K."/>
            <person name="Lipzen A."/>
            <person name="Lukacs Z."/>
            <person name="Mihaltcheva S."/>
            <person name="Morgado L.N."/>
            <person name="Niskanen T."/>
            <person name="Noordeloos M.E."/>
            <person name="Ohm R.A."/>
            <person name="Ortiz-Santana B."/>
            <person name="Ovrebo C."/>
            <person name="Racz N."/>
            <person name="Riley R."/>
            <person name="Savchenko A."/>
            <person name="Shiryaev A."/>
            <person name="Soop K."/>
            <person name="Spirin V."/>
            <person name="Szebenyi C."/>
            <person name="Tomsovsky M."/>
            <person name="Tulloss R.E."/>
            <person name="Uehling J."/>
            <person name="Grigoriev I.V."/>
            <person name="Vagvolgyi C."/>
            <person name="Papp T."/>
            <person name="Martin F.M."/>
            <person name="Miettinen O."/>
            <person name="Hibbett D.S."/>
            <person name="Nagy L.G."/>
        </authorList>
    </citation>
    <scope>NUCLEOTIDE SEQUENCE [LARGE SCALE GENOMIC DNA]</scope>
    <source>
        <strain evidence="2 3">CBS 121175</strain>
    </source>
</reference>
<gene>
    <name evidence="2" type="ORF">FA15DRAFT_601052</name>
</gene>
<evidence type="ECO:0000313" key="2">
    <source>
        <dbReference type="EMBL" id="TFK19693.1"/>
    </source>
</evidence>
<dbReference type="InterPro" id="IPR029058">
    <property type="entry name" value="AB_hydrolase_fold"/>
</dbReference>
<dbReference type="PROSITE" id="PS51194">
    <property type="entry name" value="HELICASE_CTER"/>
    <property type="match status" value="1"/>
</dbReference>
<dbReference type="InterPro" id="IPR001650">
    <property type="entry name" value="Helicase_C-like"/>
</dbReference>
<dbReference type="OrthoDB" id="2152248at2759"/>
<dbReference type="SUPFAM" id="SSF52540">
    <property type="entry name" value="P-loop containing nucleoside triphosphate hydrolases"/>
    <property type="match status" value="1"/>
</dbReference>
<dbReference type="PANTHER" id="PTHR47381:SF3">
    <property type="entry name" value="ALPHA_BETA-HYDROLASES SUPERFAMILY PROTEIN"/>
    <property type="match status" value="1"/>
</dbReference>
<keyword evidence="3" id="KW-1185">Reference proteome</keyword>
<dbReference type="PANTHER" id="PTHR47381">
    <property type="entry name" value="ALPHA/BETA-HYDROLASES SUPERFAMILY PROTEIN"/>
    <property type="match status" value="1"/>
</dbReference>
<sequence length="410" mass="44332">NYDFPNNCEDYVHRIGRTGRAGLKGVSYTYFTTDNAKSARELIGILREAKAPVPPQLEEMGMYGGGGGRSEFFFPSHKPYQSLTIFVGRYGGGGRGRGGGGGGGYGRGGGGGGYSRNNDRCVIYGKKDVHAIGGLEVTVYHLAAPVLNPSVGVLFLLHGREGSKDDLDKVAVQMTDLSLNEPRSLIVVTLDHRNHGKRTVDPKANLAWSKNEDKHNPQHAVCPIADIARQVGTVRDVSFLIDFLPSYLFPQGDRRVEVWGVAGVSLGGHSTWLALCHDPRITVGIPIIGCPDYLALMKHRTETSGVPMDAPFIPASLVETVQRNDPVFKRYSSEDGENPFLGKKILVMGGEVDRLVPWTASAEFVSKLVVGGGGSKRVEIFGGVGHSFVGEMKSALYEFVRETMLISQLG</sequence>
<keyword evidence="2" id="KW-0378">Hydrolase</keyword>
<organism evidence="2 3">
    <name type="scientific">Coprinopsis marcescibilis</name>
    <name type="common">Agaric fungus</name>
    <name type="synonym">Psathyrella marcescibilis</name>
    <dbReference type="NCBI Taxonomy" id="230819"/>
    <lineage>
        <taxon>Eukaryota</taxon>
        <taxon>Fungi</taxon>
        <taxon>Dikarya</taxon>
        <taxon>Basidiomycota</taxon>
        <taxon>Agaricomycotina</taxon>
        <taxon>Agaricomycetes</taxon>
        <taxon>Agaricomycetidae</taxon>
        <taxon>Agaricales</taxon>
        <taxon>Agaricineae</taxon>
        <taxon>Psathyrellaceae</taxon>
        <taxon>Coprinopsis</taxon>
    </lineage>
</organism>
<evidence type="ECO:0000259" key="1">
    <source>
        <dbReference type="PROSITE" id="PS51194"/>
    </source>
</evidence>
<feature type="domain" description="Helicase C-terminal" evidence="1">
    <location>
        <begin position="1"/>
        <end position="61"/>
    </location>
</feature>
<proteinExistence type="predicted"/>
<evidence type="ECO:0000313" key="3">
    <source>
        <dbReference type="Proteomes" id="UP000307440"/>
    </source>
</evidence>
<dbReference type="EMBL" id="ML210329">
    <property type="protein sequence ID" value="TFK19693.1"/>
    <property type="molecule type" value="Genomic_DNA"/>
</dbReference>
<dbReference type="InterPro" id="IPR027417">
    <property type="entry name" value="P-loop_NTPase"/>
</dbReference>
<dbReference type="GO" id="GO:0016787">
    <property type="term" value="F:hydrolase activity"/>
    <property type="evidence" value="ECO:0007669"/>
    <property type="project" value="UniProtKB-KW"/>
</dbReference>